<keyword evidence="10" id="KW-1185">Reference proteome</keyword>
<keyword evidence="3" id="KW-1003">Cell membrane</keyword>
<name>A0ABS9EA31_9HYPH</name>
<evidence type="ECO:0000256" key="4">
    <source>
        <dbReference type="ARBA" id="ARBA00022692"/>
    </source>
</evidence>
<feature type="transmembrane region" description="Helical" evidence="7">
    <location>
        <begin position="275"/>
        <end position="297"/>
    </location>
</feature>
<keyword evidence="9" id="KW-0012">Acyltransferase</keyword>
<feature type="transmembrane region" description="Helical" evidence="7">
    <location>
        <begin position="12"/>
        <end position="30"/>
    </location>
</feature>
<dbReference type="EMBL" id="JAKGTI010000002">
    <property type="protein sequence ID" value="MCF4098759.1"/>
    <property type="molecule type" value="Genomic_DNA"/>
</dbReference>
<evidence type="ECO:0000313" key="9">
    <source>
        <dbReference type="EMBL" id="MCF4098759.1"/>
    </source>
</evidence>
<comment type="caution">
    <text evidence="9">The sequence shown here is derived from an EMBL/GenBank/DDBJ whole genome shotgun (WGS) entry which is preliminary data.</text>
</comment>
<dbReference type="Pfam" id="PF01757">
    <property type="entry name" value="Acyl_transf_3"/>
    <property type="match status" value="1"/>
</dbReference>
<keyword evidence="4 7" id="KW-0812">Transmembrane</keyword>
<reference evidence="9 10" key="1">
    <citation type="submission" date="2022-01" db="EMBL/GenBank/DDBJ databases">
        <title>Maritalea mediterranea sp. nov., isolated from marine plastic residues from the Malva-rosa beach (Valencia, Spain).</title>
        <authorList>
            <person name="Vidal-Verdu A."/>
            <person name="Molina-Menor E."/>
            <person name="Pascual J."/>
            <person name="Pereto J."/>
            <person name="Porcar M."/>
        </authorList>
    </citation>
    <scope>NUCLEOTIDE SEQUENCE [LARGE SCALE GENOMIC DNA]</scope>
    <source>
        <strain evidence="9 10">P4.10X</strain>
    </source>
</reference>
<evidence type="ECO:0000256" key="5">
    <source>
        <dbReference type="ARBA" id="ARBA00022989"/>
    </source>
</evidence>
<dbReference type="InterPro" id="IPR002656">
    <property type="entry name" value="Acyl_transf_3_dom"/>
</dbReference>
<feature type="transmembrane region" description="Helical" evidence="7">
    <location>
        <begin position="168"/>
        <end position="186"/>
    </location>
</feature>
<feature type="transmembrane region" description="Helical" evidence="7">
    <location>
        <begin position="144"/>
        <end position="162"/>
    </location>
</feature>
<gene>
    <name evidence="9" type="ORF">L1I42_09710</name>
</gene>
<feature type="transmembrane region" description="Helical" evidence="7">
    <location>
        <begin position="239"/>
        <end position="263"/>
    </location>
</feature>
<feature type="domain" description="Acyltransferase 3" evidence="8">
    <location>
        <begin position="8"/>
        <end position="318"/>
    </location>
</feature>
<evidence type="ECO:0000259" key="8">
    <source>
        <dbReference type="Pfam" id="PF01757"/>
    </source>
</evidence>
<feature type="transmembrane region" description="Helical" evidence="7">
    <location>
        <begin position="108"/>
        <end position="132"/>
    </location>
</feature>
<proteinExistence type="inferred from homology"/>
<comment type="similarity">
    <text evidence="2">Belongs to the acyltransferase 3 family.</text>
</comment>
<evidence type="ECO:0000256" key="6">
    <source>
        <dbReference type="ARBA" id="ARBA00023136"/>
    </source>
</evidence>
<feature type="transmembrane region" description="Helical" evidence="7">
    <location>
        <begin position="79"/>
        <end position="96"/>
    </location>
</feature>
<evidence type="ECO:0000256" key="1">
    <source>
        <dbReference type="ARBA" id="ARBA00004651"/>
    </source>
</evidence>
<feature type="transmembrane region" description="Helical" evidence="7">
    <location>
        <begin position="303"/>
        <end position="323"/>
    </location>
</feature>
<protein>
    <submittedName>
        <fullName evidence="9">Acyltransferase family protein</fullName>
    </submittedName>
</protein>
<evidence type="ECO:0000256" key="3">
    <source>
        <dbReference type="ARBA" id="ARBA00022475"/>
    </source>
</evidence>
<dbReference type="PANTHER" id="PTHR40074">
    <property type="entry name" value="O-ACETYLTRANSFERASE WECH"/>
    <property type="match status" value="1"/>
</dbReference>
<keyword evidence="9" id="KW-0808">Transferase</keyword>
<dbReference type="Proteomes" id="UP001201217">
    <property type="component" value="Unassembled WGS sequence"/>
</dbReference>
<dbReference type="GO" id="GO:0016746">
    <property type="term" value="F:acyltransferase activity"/>
    <property type="evidence" value="ECO:0007669"/>
    <property type="project" value="UniProtKB-KW"/>
</dbReference>
<keyword evidence="5 7" id="KW-1133">Transmembrane helix</keyword>
<feature type="transmembrane region" description="Helical" evidence="7">
    <location>
        <begin position="198"/>
        <end position="219"/>
    </location>
</feature>
<dbReference type="PANTHER" id="PTHR40074:SF4">
    <property type="entry name" value="INNER MEMBRANE PROTEIN YCFT"/>
    <property type="match status" value="1"/>
</dbReference>
<organism evidence="9 10">
    <name type="scientific">Maritalea mediterranea</name>
    <dbReference type="NCBI Taxonomy" id="2909667"/>
    <lineage>
        <taxon>Bacteria</taxon>
        <taxon>Pseudomonadati</taxon>
        <taxon>Pseudomonadota</taxon>
        <taxon>Alphaproteobacteria</taxon>
        <taxon>Hyphomicrobiales</taxon>
        <taxon>Devosiaceae</taxon>
        <taxon>Maritalea</taxon>
    </lineage>
</organism>
<dbReference type="RefSeq" id="WP_236114332.1">
    <property type="nucleotide sequence ID" value="NZ_JAKGTI010000002.1"/>
</dbReference>
<sequence length="359" mass="39821">MANAKRLDWVDAAKGISILLVVMMHSTLGVGQDAGDIGFMHYAVTYSAPFRMPEFFLISGLFLSYVIGRSWGRYADRRVVHYLYFYALWAIILLFFKTVIASGDVASFVSGIFFAVFEPYSILWFIYMLAFFSAATKLLHNNHVPHWLVLSVTAILQMLPSASGGTLIGYFADYFVFFYAGYAFAPQIFKITRWAQENIILAVLGLLVWAGVNVGLVFWPSVDMQPDHVSTGYASLPGVHLILAFAGATAICVFSALLARFNLSGPLAYIGERSLAVYVAFVIPMAIFRTVMFKLGIITDVGAISLLVMIVAATASLIVYEIIQKVGYGKFLYERPEWAKLEAAREKPDQRVKNGTPAE</sequence>
<keyword evidence="6 7" id="KW-0472">Membrane</keyword>
<evidence type="ECO:0000256" key="2">
    <source>
        <dbReference type="ARBA" id="ARBA00007400"/>
    </source>
</evidence>
<accession>A0ABS9EA31</accession>
<comment type="subcellular location">
    <subcellularLocation>
        <location evidence="1">Cell membrane</location>
        <topology evidence="1">Multi-pass membrane protein</topology>
    </subcellularLocation>
</comment>
<feature type="transmembrane region" description="Helical" evidence="7">
    <location>
        <begin position="50"/>
        <end position="67"/>
    </location>
</feature>
<evidence type="ECO:0000256" key="7">
    <source>
        <dbReference type="SAM" id="Phobius"/>
    </source>
</evidence>
<evidence type="ECO:0000313" key="10">
    <source>
        <dbReference type="Proteomes" id="UP001201217"/>
    </source>
</evidence>